<dbReference type="SUPFAM" id="SSF81301">
    <property type="entry name" value="Nucleotidyltransferase"/>
    <property type="match status" value="1"/>
</dbReference>
<dbReference type="EC" id="2.7.7.72" evidence="13"/>
<gene>
    <name evidence="13" type="ORF">EW093_14590</name>
</gene>
<dbReference type="Pfam" id="PF13735">
    <property type="entry name" value="tRNA_NucTran2_2"/>
    <property type="match status" value="1"/>
</dbReference>
<comment type="cofactor">
    <cofactor evidence="1">
        <name>Mg(2+)</name>
        <dbReference type="ChEBI" id="CHEBI:18420"/>
    </cofactor>
</comment>
<dbReference type="InterPro" id="IPR002646">
    <property type="entry name" value="PolA_pol_head_dom"/>
</dbReference>
<dbReference type="CDD" id="cd05398">
    <property type="entry name" value="NT_ClassII-CCAase"/>
    <property type="match status" value="1"/>
</dbReference>
<dbReference type="SUPFAM" id="SSF81891">
    <property type="entry name" value="Poly A polymerase C-terminal region-like"/>
    <property type="match status" value="1"/>
</dbReference>
<dbReference type="GO" id="GO:0000166">
    <property type="term" value="F:nucleotide binding"/>
    <property type="evidence" value="ECO:0007669"/>
    <property type="project" value="UniProtKB-KW"/>
</dbReference>
<dbReference type="Pfam" id="PF01743">
    <property type="entry name" value="PolyA_pol"/>
    <property type="match status" value="1"/>
</dbReference>
<feature type="domain" description="CCA-adding enzyme C-terminal" evidence="12">
    <location>
        <begin position="258"/>
        <end position="405"/>
    </location>
</feature>
<evidence type="ECO:0000259" key="10">
    <source>
        <dbReference type="Pfam" id="PF01743"/>
    </source>
</evidence>
<keyword evidence="2 9" id="KW-0808">Transferase</keyword>
<comment type="similarity">
    <text evidence="9">Belongs to the tRNA nucleotidyltransferase/poly(A) polymerase family.</text>
</comment>
<feature type="domain" description="Poly A polymerase head" evidence="10">
    <location>
        <begin position="23"/>
        <end position="144"/>
    </location>
</feature>
<evidence type="ECO:0000259" key="12">
    <source>
        <dbReference type="Pfam" id="PF13735"/>
    </source>
</evidence>
<dbReference type="Gene3D" id="1.10.3090.10">
    <property type="entry name" value="cca-adding enzyme, domain 2"/>
    <property type="match status" value="1"/>
</dbReference>
<dbReference type="RefSeq" id="WP_149569110.1">
    <property type="nucleotide sequence ID" value="NZ_CP035807.1"/>
</dbReference>
<dbReference type="InterPro" id="IPR032828">
    <property type="entry name" value="PolyA_RNA-bd"/>
</dbReference>
<name>A0A5C1QH25_9SPIO</name>
<reference evidence="13 14" key="1">
    <citation type="submission" date="2019-02" db="EMBL/GenBank/DDBJ databases">
        <authorList>
            <person name="Fomenkov A."/>
            <person name="Dubinina G."/>
            <person name="Grabovich M."/>
            <person name="Vincze T."/>
            <person name="Roberts R.J."/>
        </authorList>
    </citation>
    <scope>NUCLEOTIDE SEQUENCE [LARGE SCALE GENOMIC DNA]</scope>
    <source>
        <strain evidence="13 14">P</strain>
    </source>
</reference>
<reference evidence="13 14" key="2">
    <citation type="submission" date="2019-09" db="EMBL/GenBank/DDBJ databases">
        <title>Complete Genome Sequence and Methylome Analysis of free living Spirochaetas.</title>
        <authorList>
            <person name="Leshcheva N."/>
            <person name="Mikheeva N."/>
        </authorList>
    </citation>
    <scope>NUCLEOTIDE SEQUENCE [LARGE SCALE GENOMIC DNA]</scope>
    <source>
        <strain evidence="13 14">P</strain>
    </source>
</reference>
<accession>A0A5C1QH25</accession>
<feature type="domain" description="tRNA nucleotidyltransferase/poly(A) polymerase RNA and SrmB- binding" evidence="11">
    <location>
        <begin position="172"/>
        <end position="230"/>
    </location>
</feature>
<organism evidence="13 14">
    <name type="scientific">Thiospirochaeta perfilievii</name>
    <dbReference type="NCBI Taxonomy" id="252967"/>
    <lineage>
        <taxon>Bacteria</taxon>
        <taxon>Pseudomonadati</taxon>
        <taxon>Spirochaetota</taxon>
        <taxon>Spirochaetia</taxon>
        <taxon>Spirochaetales</taxon>
        <taxon>Spirochaetaceae</taxon>
        <taxon>Thiospirochaeta</taxon>
    </lineage>
</organism>
<evidence type="ECO:0000256" key="6">
    <source>
        <dbReference type="ARBA" id="ARBA00022741"/>
    </source>
</evidence>
<keyword evidence="7" id="KW-0460">Magnesium</keyword>
<keyword evidence="3" id="KW-0819">tRNA processing</keyword>
<evidence type="ECO:0000256" key="9">
    <source>
        <dbReference type="RuleBase" id="RU003953"/>
    </source>
</evidence>
<dbReference type="OrthoDB" id="9805698at2"/>
<dbReference type="PANTHER" id="PTHR46173:SF1">
    <property type="entry name" value="CCA TRNA NUCLEOTIDYLTRANSFERASE 1, MITOCHONDRIAL"/>
    <property type="match status" value="1"/>
</dbReference>
<keyword evidence="8 9" id="KW-0694">RNA-binding</keyword>
<protein>
    <submittedName>
        <fullName evidence="13">CCA tRNA nucleotidyltransferase</fullName>
        <ecNumber evidence="13">2.7.7.72</ecNumber>
    </submittedName>
</protein>
<dbReference type="InterPro" id="IPR032810">
    <property type="entry name" value="CCA-adding_enz_C"/>
</dbReference>
<dbReference type="Pfam" id="PF12627">
    <property type="entry name" value="PolyA_pol_RNAbd"/>
    <property type="match status" value="1"/>
</dbReference>
<evidence type="ECO:0000256" key="1">
    <source>
        <dbReference type="ARBA" id="ARBA00001946"/>
    </source>
</evidence>
<proteinExistence type="inferred from homology"/>
<dbReference type="EMBL" id="CP035807">
    <property type="protein sequence ID" value="QEN05876.1"/>
    <property type="molecule type" value="Genomic_DNA"/>
</dbReference>
<dbReference type="Gene3D" id="3.30.460.10">
    <property type="entry name" value="Beta Polymerase, domain 2"/>
    <property type="match status" value="1"/>
</dbReference>
<evidence type="ECO:0000256" key="8">
    <source>
        <dbReference type="ARBA" id="ARBA00022884"/>
    </source>
</evidence>
<dbReference type="InterPro" id="IPR043519">
    <property type="entry name" value="NT_sf"/>
</dbReference>
<dbReference type="NCBIfam" id="NF009814">
    <property type="entry name" value="PRK13299.1"/>
    <property type="match status" value="1"/>
</dbReference>
<keyword evidence="14" id="KW-1185">Reference proteome</keyword>
<dbReference type="GO" id="GO:0008033">
    <property type="term" value="P:tRNA processing"/>
    <property type="evidence" value="ECO:0007669"/>
    <property type="project" value="UniProtKB-KW"/>
</dbReference>
<evidence type="ECO:0000256" key="2">
    <source>
        <dbReference type="ARBA" id="ARBA00022679"/>
    </source>
</evidence>
<dbReference type="KEGG" id="sper:EW093_14590"/>
<evidence type="ECO:0000313" key="14">
    <source>
        <dbReference type="Proteomes" id="UP000323824"/>
    </source>
</evidence>
<evidence type="ECO:0000256" key="7">
    <source>
        <dbReference type="ARBA" id="ARBA00022842"/>
    </source>
</evidence>
<dbReference type="GO" id="GO:0046872">
    <property type="term" value="F:metal ion binding"/>
    <property type="evidence" value="ECO:0007669"/>
    <property type="project" value="UniProtKB-KW"/>
</dbReference>
<dbReference type="Proteomes" id="UP000323824">
    <property type="component" value="Chromosome"/>
</dbReference>
<keyword evidence="5" id="KW-0479">Metal-binding</keyword>
<dbReference type="AlphaFoldDB" id="A0A5C1QH25"/>
<evidence type="ECO:0000256" key="4">
    <source>
        <dbReference type="ARBA" id="ARBA00022695"/>
    </source>
</evidence>
<dbReference type="Gene3D" id="1.10.246.80">
    <property type="match status" value="1"/>
</dbReference>
<dbReference type="GO" id="GO:0004810">
    <property type="term" value="F:CCA tRNA nucleotidyltransferase activity"/>
    <property type="evidence" value="ECO:0007669"/>
    <property type="project" value="UniProtKB-EC"/>
</dbReference>
<dbReference type="InterPro" id="IPR050264">
    <property type="entry name" value="Bact_CCA-adding_enz_type3_sf"/>
</dbReference>
<evidence type="ECO:0000313" key="13">
    <source>
        <dbReference type="EMBL" id="QEN05876.1"/>
    </source>
</evidence>
<evidence type="ECO:0000256" key="3">
    <source>
        <dbReference type="ARBA" id="ARBA00022694"/>
    </source>
</evidence>
<keyword evidence="4 13" id="KW-0548">Nucleotidyltransferase</keyword>
<evidence type="ECO:0000259" key="11">
    <source>
        <dbReference type="Pfam" id="PF12627"/>
    </source>
</evidence>
<evidence type="ECO:0000256" key="5">
    <source>
        <dbReference type="ARBA" id="ARBA00022723"/>
    </source>
</evidence>
<dbReference type="PANTHER" id="PTHR46173">
    <property type="entry name" value="CCA TRNA NUCLEOTIDYLTRANSFERASE 1, MITOCHONDRIAL"/>
    <property type="match status" value="1"/>
</dbReference>
<sequence>MDLFIPEEIKYISNTLDNSGFQCYLVGGAIRNQLLGKKAKDFDLTTNAKPEQVIKLFKRVIPTGIKHGTVTILIGDQSFEITTYRIDGKYTDGRRPDKIQFTPSIEEDLLRRDFTINSIAYNIKNGKILDINRGMEDLSHNIIRAIGIPEKRFDEDALRLVRACRFAAQLEFTIEKLTYIAMATTLSKLKDVSKERISEELIKILKSSKPSIAFTHFFNCGMLEILFPTIFKVSNNSYETFNRALEDIDSIKSNKPYIKFSRLLSITPEKTHLESLKELKLSNNFINSSLHLIKFIHIDINEIKSDFQVRRFISEVGVDNIYDLRTIWLGMKSVDKNSLKTLFTVIQRQIENKFPFKISDLDVTGNDLITSLNLTPGPNIGIILKKLLVLTLEFPSLNTKEKLINCAREFQ</sequence>
<dbReference type="GO" id="GO:0000049">
    <property type="term" value="F:tRNA binding"/>
    <property type="evidence" value="ECO:0007669"/>
    <property type="project" value="TreeGrafter"/>
</dbReference>
<keyword evidence="6" id="KW-0547">Nucleotide-binding</keyword>